<keyword evidence="4" id="KW-1133">Transmembrane helix</keyword>
<feature type="transmembrane region" description="Helical" evidence="4">
    <location>
        <begin position="860"/>
        <end position="879"/>
    </location>
</feature>
<accession>A0ABQ5R6J9</accession>
<feature type="repeat" description="WD" evidence="3">
    <location>
        <begin position="381"/>
        <end position="415"/>
    </location>
</feature>
<keyword evidence="7" id="KW-1185">Reference proteome</keyword>
<feature type="repeat" description="WD" evidence="3">
    <location>
        <begin position="243"/>
        <end position="278"/>
    </location>
</feature>
<gene>
    <name evidence="6" type="ORF">Pa4123_64670</name>
</gene>
<dbReference type="InterPro" id="IPR011646">
    <property type="entry name" value="KAP_P-loop"/>
</dbReference>
<feature type="transmembrane region" description="Helical" evidence="4">
    <location>
        <begin position="837"/>
        <end position="854"/>
    </location>
</feature>
<evidence type="ECO:0000256" key="4">
    <source>
        <dbReference type="SAM" id="Phobius"/>
    </source>
</evidence>
<sequence length="1245" mass="131718">MVEAADITTASLPWLAPTAGGVGALAAWTAASGAPRLASSGTDGTIQVWDPEAGVTIGSPLVGHSATVLSLAAWTGSHGRLLASTSEDGTICVWDLDAEAPSSAQLAGHDGWVQAVTFWVGADGAPRLASAGADGTVRLWDPLNGEQLEPPLLTGQKRLAALSAWSTVDGVRLAVADGEGAITVWDPESRCGAGARQMNHSGGVWTLARWAMPDGAPRLASGGYDGTIRIWQPDTGREMVPPLRGHDNWVPALAAWTGAGGDTRLISASTDGTVRVWDAAIGAPVDVLPNLTGPNSLPTLVTWVGAAGRPRLSVAASGGAIRSYDLVTGQPTGEPLIGHVAGMWALANWREVDGTRLARSGDDGMIRIWNADTGQAVGQPLTGHTAAVWAMVTWMDPAGTRLASTGDDGTVRVWDGATGAAMGDPLTGHAGWVPGLSAWQRPDGSIALASAGIDGTIRRWDPRRVDEIGDPLQGHDGWVLSVVSWQGPDGCRLASGGVDGTIRRWDPESGTPVGPPVVAHDGWVRVLAVWQDGTRTLLVSGGYDGTVRVWDADTGAALGPPLTGHTGRVSALAIWTAADGGPRLASGGADGVICLWNLDAHERIGDRLGGHVAGIWALTSWYDPDTGVRLASAGQDGSVRLWDPERGHAVRTIEIGPVSMWGVSDAPTRRDVIGRQPLADAIADQLRQPPGDLNSAHGDGPTVVSVEGPWGCGKSTLMNLVRERLPTPTARIATSERHLTVRAVLRAIRRYAARPARQEPAPPPAPTAMVTAWFNPWAYQSGEQVWAGLANEIIEAAGDVLYPTEPDREHYWLVRNLGRIDRYALGRSLRQRTRSPILGIGMVALVVPLLLAIVRLDAPVWAIAVAAATVVAGALHTVWRRWFGKAVSYLPTDLLTGPVAEGTQVGGDEQKDADSDPLRRARTGALYLHQHNIGDLVDDLAAAGYGLVVFVDDIDRCRPGTIAEVFEAINLFLSNVASRGGLRAHFVVGLDSAVVASHLDTTYGKHTDPAAALHGDDPSPGWAFLRKLIQLPVLVPEIPDDGVRRLVDEVTAPGPAAERPAVRAPAVAVAPPAHARPIAALAAPSRARPTTRKAPRPRTPVDTITWRSAEGHPEVRDLLIRRLSGQFNRSVREAKRLINVWQFYERIMEVVEPLAEPDAMVVRARRLIILAEIVTRWPALQRGLHRHVNGQRGLQLLAAAAGDELAWKQAAVALGLDGQPAMTGLRSLLRDEDGPAVADLAARLM</sequence>
<organism evidence="6 7">
    <name type="scientific">Phytohabitans aurantiacus</name>
    <dbReference type="NCBI Taxonomy" id="3016789"/>
    <lineage>
        <taxon>Bacteria</taxon>
        <taxon>Bacillati</taxon>
        <taxon>Actinomycetota</taxon>
        <taxon>Actinomycetes</taxon>
        <taxon>Micromonosporales</taxon>
        <taxon>Micromonosporaceae</taxon>
    </lineage>
</organism>
<protein>
    <recommendedName>
        <fullName evidence="5">KAP NTPase domain-containing protein</fullName>
    </recommendedName>
</protein>
<dbReference type="PANTHER" id="PTHR22847:SF637">
    <property type="entry name" value="WD REPEAT DOMAIN 5B"/>
    <property type="match status" value="1"/>
</dbReference>
<feature type="domain" description="KAP NTPase" evidence="5">
    <location>
        <begin position="933"/>
        <end position="1140"/>
    </location>
</feature>
<dbReference type="Pfam" id="PF07693">
    <property type="entry name" value="KAP_NTPase"/>
    <property type="match status" value="2"/>
</dbReference>
<dbReference type="InterPro" id="IPR011047">
    <property type="entry name" value="Quinoprotein_ADH-like_sf"/>
</dbReference>
<dbReference type="SMART" id="SM00320">
    <property type="entry name" value="WD40"/>
    <property type="match status" value="12"/>
</dbReference>
<evidence type="ECO:0000256" key="3">
    <source>
        <dbReference type="PROSITE-ProRule" id="PRU00221"/>
    </source>
</evidence>
<keyword evidence="1 3" id="KW-0853">WD repeat</keyword>
<evidence type="ECO:0000256" key="2">
    <source>
        <dbReference type="ARBA" id="ARBA00022737"/>
    </source>
</evidence>
<dbReference type="InterPro" id="IPR027417">
    <property type="entry name" value="P-loop_NTPase"/>
</dbReference>
<feature type="repeat" description="WD" evidence="3">
    <location>
        <begin position="61"/>
        <end position="104"/>
    </location>
</feature>
<feature type="repeat" description="WD" evidence="3">
    <location>
        <begin position="517"/>
        <end position="560"/>
    </location>
</feature>
<dbReference type="SUPFAM" id="SSF52540">
    <property type="entry name" value="P-loop containing nucleoside triphosphate hydrolases"/>
    <property type="match status" value="1"/>
</dbReference>
<dbReference type="SUPFAM" id="SSF50998">
    <property type="entry name" value="Quinoprotein alcohol dehydrogenase-like"/>
    <property type="match status" value="1"/>
</dbReference>
<feature type="repeat" description="WD" evidence="3">
    <location>
        <begin position="488"/>
        <end position="515"/>
    </location>
</feature>
<feature type="domain" description="KAP NTPase" evidence="5">
    <location>
        <begin position="697"/>
        <end position="798"/>
    </location>
</feature>
<dbReference type="Pfam" id="PF00400">
    <property type="entry name" value="WD40"/>
    <property type="match status" value="10"/>
</dbReference>
<dbReference type="InterPro" id="IPR019775">
    <property type="entry name" value="WD40_repeat_CS"/>
</dbReference>
<keyword evidence="2" id="KW-0677">Repeat</keyword>
<dbReference type="InterPro" id="IPR020472">
    <property type="entry name" value="WD40_PAC1"/>
</dbReference>
<dbReference type="CDD" id="cd00200">
    <property type="entry name" value="WD40"/>
    <property type="match status" value="2"/>
</dbReference>
<dbReference type="PROSITE" id="PS00678">
    <property type="entry name" value="WD_REPEATS_1"/>
    <property type="match status" value="3"/>
</dbReference>
<name>A0ABQ5R6J9_9ACTN</name>
<evidence type="ECO:0000313" key="7">
    <source>
        <dbReference type="Proteomes" id="UP001144280"/>
    </source>
</evidence>
<dbReference type="PROSITE" id="PS50082">
    <property type="entry name" value="WD_REPEATS_2"/>
    <property type="match status" value="11"/>
</dbReference>
<keyword evidence="4" id="KW-0472">Membrane</keyword>
<keyword evidence="4" id="KW-0812">Transmembrane</keyword>
<evidence type="ECO:0000256" key="1">
    <source>
        <dbReference type="ARBA" id="ARBA00022574"/>
    </source>
</evidence>
<dbReference type="Gene3D" id="2.130.10.10">
    <property type="entry name" value="YVTN repeat-like/Quinoprotein amine dehydrogenase"/>
    <property type="match status" value="4"/>
</dbReference>
<dbReference type="EMBL" id="BSDI01000041">
    <property type="protein sequence ID" value="GLI01191.1"/>
    <property type="molecule type" value="Genomic_DNA"/>
</dbReference>
<dbReference type="PROSITE" id="PS50294">
    <property type="entry name" value="WD_REPEATS_REGION"/>
    <property type="match status" value="5"/>
</dbReference>
<dbReference type="InterPro" id="IPR036322">
    <property type="entry name" value="WD40_repeat_dom_sf"/>
</dbReference>
<feature type="repeat" description="WD" evidence="3">
    <location>
        <begin position="562"/>
        <end position="606"/>
    </location>
</feature>
<dbReference type="PRINTS" id="PR00320">
    <property type="entry name" value="GPROTEINBRPT"/>
</dbReference>
<dbReference type="Proteomes" id="UP001144280">
    <property type="component" value="Unassembled WGS sequence"/>
</dbReference>
<feature type="repeat" description="WD" evidence="3">
    <location>
        <begin position="622"/>
        <end position="652"/>
    </location>
</feature>
<evidence type="ECO:0000313" key="6">
    <source>
        <dbReference type="EMBL" id="GLI01191.1"/>
    </source>
</evidence>
<feature type="repeat" description="WD" evidence="3">
    <location>
        <begin position="219"/>
        <end position="241"/>
    </location>
</feature>
<dbReference type="SUPFAM" id="SSF50978">
    <property type="entry name" value="WD40 repeat-like"/>
    <property type="match status" value="1"/>
</dbReference>
<dbReference type="PANTHER" id="PTHR22847">
    <property type="entry name" value="WD40 REPEAT PROTEIN"/>
    <property type="match status" value="1"/>
</dbReference>
<reference evidence="6" key="1">
    <citation type="submission" date="2022-12" db="EMBL/GenBank/DDBJ databases">
        <title>New Phytohabitans aurantiacus sp. RD004123 nov., an actinomycete isolated from soil.</title>
        <authorList>
            <person name="Triningsih D.W."/>
            <person name="Harunari E."/>
            <person name="Igarashi Y."/>
        </authorList>
    </citation>
    <scope>NUCLEOTIDE SEQUENCE</scope>
    <source>
        <strain evidence="6">RD004123</strain>
    </source>
</reference>
<feature type="repeat" description="WD" evidence="3">
    <location>
        <begin position="37"/>
        <end position="59"/>
    </location>
</feature>
<feature type="repeat" description="WD" evidence="3">
    <location>
        <begin position="106"/>
        <end position="150"/>
    </location>
</feature>
<dbReference type="RefSeq" id="WP_281902022.1">
    <property type="nucleotide sequence ID" value="NZ_BSDI01000041.1"/>
</dbReference>
<comment type="caution">
    <text evidence="6">The sequence shown here is derived from an EMBL/GenBank/DDBJ whole genome shotgun (WGS) entry which is preliminary data.</text>
</comment>
<proteinExistence type="predicted"/>
<feature type="repeat" description="WD" evidence="3">
    <location>
        <begin position="353"/>
        <end position="379"/>
    </location>
</feature>
<evidence type="ECO:0000259" key="5">
    <source>
        <dbReference type="Pfam" id="PF07693"/>
    </source>
</evidence>
<dbReference type="InterPro" id="IPR015943">
    <property type="entry name" value="WD40/YVTN_repeat-like_dom_sf"/>
</dbReference>
<dbReference type="InterPro" id="IPR001680">
    <property type="entry name" value="WD40_rpt"/>
</dbReference>